<dbReference type="GO" id="GO:0005829">
    <property type="term" value="C:cytosol"/>
    <property type="evidence" value="ECO:0007669"/>
    <property type="project" value="TreeGrafter"/>
</dbReference>
<sequence>MLLQIKTPEEITQMRHAGLLLWQAHQVAAKMITAGTLTRDIDRAVEETLVAGGGIPLFKGVPGKVPFPAATCISLNEEVVHGIPSSRVLNEGDLVSLDIGVKLNGWCADAAVTYAVGEIDEEKARLLRVTEECLARAIGALRPGVRWSKIALKLQKFAEREGFSVVEELVGHAIGREMWEPPQVPNFFTRQMPDFKLRTGLVLAIEPMINLGRKEVVLRPDHWTIASRDGKPSAHFEHTVALTEDGPVVLTCGPNGEGWGMGQSQNR</sequence>
<dbReference type="GO" id="GO:0070006">
    <property type="term" value="F:metalloaminopeptidase activity"/>
    <property type="evidence" value="ECO:0007669"/>
    <property type="project" value="UniProtKB-UniRule"/>
</dbReference>
<feature type="binding site" evidence="6">
    <location>
        <position position="237"/>
    </location>
    <ligand>
        <name>a divalent metal cation</name>
        <dbReference type="ChEBI" id="CHEBI:60240"/>
        <label>2</label>
        <note>catalytic</note>
    </ligand>
</feature>
<comment type="cofactor">
    <cofactor evidence="6">
        <name>Co(2+)</name>
        <dbReference type="ChEBI" id="CHEBI:48828"/>
    </cofactor>
    <cofactor evidence="6">
        <name>Zn(2+)</name>
        <dbReference type="ChEBI" id="CHEBI:29105"/>
    </cofactor>
    <cofactor evidence="6">
        <name>Mn(2+)</name>
        <dbReference type="ChEBI" id="CHEBI:29035"/>
    </cofactor>
    <cofactor evidence="6">
        <name>Fe(2+)</name>
        <dbReference type="ChEBI" id="CHEBI:29033"/>
    </cofactor>
    <text evidence="6">Binds 2 divalent metal cations per subunit. Has a high-affinity and a low affinity metal-binding site. The true nature of the physiological cofactor is under debate. The enzyme is active with cobalt, zinc, manganese or divalent iron ions. Most likely, methionine aminopeptidases function as mononuclear Fe(2+)-metalloproteases under physiological conditions, and the catalytically relevant metal-binding site has been assigned to the histidine-containing high-affinity site.</text>
</comment>
<keyword evidence="3 6" id="KW-0645">Protease</keyword>
<evidence type="ECO:0000256" key="5">
    <source>
        <dbReference type="ARBA" id="ARBA00022801"/>
    </source>
</evidence>
<dbReference type="InterPro" id="IPR000994">
    <property type="entry name" value="Pept_M24"/>
</dbReference>
<keyword evidence="5 6" id="KW-0378">Hydrolase</keyword>
<dbReference type="InterPro" id="IPR002467">
    <property type="entry name" value="Pept_M24A_MAP1"/>
</dbReference>
<dbReference type="HAMAP" id="MF_01974">
    <property type="entry name" value="MetAP_1"/>
    <property type="match status" value="1"/>
</dbReference>
<dbReference type="GO" id="GO:0004239">
    <property type="term" value="F:initiator methionyl aminopeptidase activity"/>
    <property type="evidence" value="ECO:0007669"/>
    <property type="project" value="UniProtKB-UniRule"/>
</dbReference>
<reference evidence="9 10" key="1">
    <citation type="submission" date="2014-12" db="EMBL/GenBank/DDBJ databases">
        <title>Genomes of Geoalkalibacter ferrihydriticus and Geoalkalibacter subterraneus, two haloalkaliphilic metal-reducing members of the Geobacteraceae.</title>
        <authorList>
            <person name="Badalamenti J.P."/>
            <person name="Torres C.I."/>
            <person name="Krajmalnik-Brown R."/>
            <person name="Bond D.R."/>
        </authorList>
    </citation>
    <scope>NUCLEOTIDE SEQUENCE [LARGE SCALE GENOMIC DNA]</scope>
    <source>
        <strain evidence="9 10">DSM 17813</strain>
    </source>
</reference>
<feature type="binding site" evidence="6">
    <location>
        <position position="109"/>
    </location>
    <ligand>
        <name>a divalent metal cation</name>
        <dbReference type="ChEBI" id="CHEBI:60240"/>
        <label>1</label>
    </ligand>
</feature>
<feature type="binding site" evidence="6">
    <location>
        <position position="98"/>
    </location>
    <ligand>
        <name>a divalent metal cation</name>
        <dbReference type="ChEBI" id="CHEBI:60240"/>
        <label>1</label>
    </ligand>
</feature>
<dbReference type="Proteomes" id="UP000035068">
    <property type="component" value="Unassembled WGS sequence"/>
</dbReference>
<keyword evidence="10" id="KW-1185">Reference proteome</keyword>
<dbReference type="Pfam" id="PF00557">
    <property type="entry name" value="Peptidase_M24"/>
    <property type="match status" value="1"/>
</dbReference>
<name>A0A0C2HF10_9BACT</name>
<protein>
    <recommendedName>
        <fullName evidence="6 7">Methionine aminopeptidase</fullName>
        <shortName evidence="6">MAP</shortName>
        <shortName evidence="6">MetAP</shortName>
        <ecNumber evidence="6 7">3.4.11.18</ecNumber>
    </recommendedName>
    <alternativeName>
        <fullName evidence="6">Peptidase M</fullName>
    </alternativeName>
</protein>
<dbReference type="InterPro" id="IPR036005">
    <property type="entry name" value="Creatinase/aminopeptidase-like"/>
</dbReference>
<evidence type="ECO:0000313" key="10">
    <source>
        <dbReference type="Proteomes" id="UP000035068"/>
    </source>
</evidence>
<dbReference type="PANTHER" id="PTHR43330">
    <property type="entry name" value="METHIONINE AMINOPEPTIDASE"/>
    <property type="match status" value="1"/>
</dbReference>
<organism evidence="9 10">
    <name type="scientific">Geoalkalibacter ferrihydriticus DSM 17813</name>
    <dbReference type="NCBI Taxonomy" id="1121915"/>
    <lineage>
        <taxon>Bacteria</taxon>
        <taxon>Pseudomonadati</taxon>
        <taxon>Thermodesulfobacteriota</taxon>
        <taxon>Desulfuromonadia</taxon>
        <taxon>Desulfuromonadales</taxon>
        <taxon>Geoalkalibacteraceae</taxon>
        <taxon>Geoalkalibacter</taxon>
    </lineage>
</organism>
<dbReference type="Gene3D" id="3.90.230.10">
    <property type="entry name" value="Creatinase/methionine aminopeptidase superfamily"/>
    <property type="match status" value="1"/>
</dbReference>
<evidence type="ECO:0000313" key="9">
    <source>
        <dbReference type="EMBL" id="KIH75556.1"/>
    </source>
</evidence>
<comment type="caution">
    <text evidence="6">Lacks conserved residue(s) required for the propagation of feature annotation.</text>
</comment>
<dbReference type="InterPro" id="IPR001714">
    <property type="entry name" value="Pept_M24_MAP"/>
</dbReference>
<feature type="binding site" evidence="6">
    <location>
        <position position="81"/>
    </location>
    <ligand>
        <name>substrate</name>
    </ligand>
</feature>
<feature type="binding site" evidence="6">
    <location>
        <position position="206"/>
    </location>
    <ligand>
        <name>a divalent metal cation</name>
        <dbReference type="ChEBI" id="CHEBI:60240"/>
        <label>2</label>
        <note>catalytic</note>
    </ligand>
</feature>
<evidence type="ECO:0000256" key="7">
    <source>
        <dbReference type="RuleBase" id="RU003653"/>
    </source>
</evidence>
<evidence type="ECO:0000256" key="2">
    <source>
        <dbReference type="ARBA" id="ARBA00022438"/>
    </source>
</evidence>
<dbReference type="GO" id="GO:0006508">
    <property type="term" value="P:proteolysis"/>
    <property type="evidence" value="ECO:0007669"/>
    <property type="project" value="UniProtKB-KW"/>
</dbReference>
<feature type="domain" description="Peptidase M24" evidence="8">
    <location>
        <begin position="13"/>
        <end position="244"/>
    </location>
</feature>
<evidence type="ECO:0000256" key="3">
    <source>
        <dbReference type="ARBA" id="ARBA00022670"/>
    </source>
</evidence>
<keyword evidence="2 6" id="KW-0031">Aminopeptidase</keyword>
<dbReference type="SUPFAM" id="SSF55920">
    <property type="entry name" value="Creatinase/aminopeptidase"/>
    <property type="match status" value="1"/>
</dbReference>
<evidence type="ECO:0000259" key="8">
    <source>
        <dbReference type="Pfam" id="PF00557"/>
    </source>
</evidence>
<dbReference type="EC" id="3.4.11.18" evidence="6 7"/>
<comment type="subunit">
    <text evidence="6">Monomer.</text>
</comment>
<dbReference type="NCBIfam" id="TIGR00500">
    <property type="entry name" value="met_pdase_I"/>
    <property type="match status" value="1"/>
</dbReference>
<dbReference type="PRINTS" id="PR00599">
    <property type="entry name" value="MAPEPTIDASE"/>
</dbReference>
<keyword evidence="4 6" id="KW-0479">Metal-binding</keyword>
<dbReference type="PANTHER" id="PTHR43330:SF27">
    <property type="entry name" value="METHIONINE AMINOPEPTIDASE"/>
    <property type="match status" value="1"/>
</dbReference>
<feature type="binding site" evidence="6">
    <location>
        <position position="237"/>
    </location>
    <ligand>
        <name>a divalent metal cation</name>
        <dbReference type="ChEBI" id="CHEBI:60240"/>
        <label>1</label>
    </ligand>
</feature>
<comment type="similarity">
    <text evidence="6">Belongs to the peptidase M24A family. Methionine aminopeptidase type 1 subfamily.</text>
</comment>
<evidence type="ECO:0000256" key="6">
    <source>
        <dbReference type="HAMAP-Rule" id="MF_01974"/>
    </source>
</evidence>
<dbReference type="GO" id="GO:0046872">
    <property type="term" value="F:metal ion binding"/>
    <property type="evidence" value="ECO:0007669"/>
    <property type="project" value="UniProtKB-UniRule"/>
</dbReference>
<feature type="binding site" evidence="6">
    <location>
        <position position="109"/>
    </location>
    <ligand>
        <name>a divalent metal cation</name>
        <dbReference type="ChEBI" id="CHEBI:60240"/>
        <label>2</label>
        <note>catalytic</note>
    </ligand>
</feature>
<accession>A0A0C2HF10</accession>
<comment type="catalytic activity">
    <reaction evidence="6 7">
        <text>Release of N-terminal amino acids, preferentially methionine, from peptides and arylamides.</text>
        <dbReference type="EC" id="3.4.11.18"/>
    </reaction>
</comment>
<evidence type="ECO:0000256" key="4">
    <source>
        <dbReference type="ARBA" id="ARBA00022723"/>
    </source>
</evidence>
<feature type="binding site" evidence="6">
    <location>
        <position position="172"/>
    </location>
    <ligand>
        <name>a divalent metal cation</name>
        <dbReference type="ChEBI" id="CHEBI:60240"/>
        <label>2</label>
        <note>catalytic</note>
    </ligand>
</feature>
<comment type="function">
    <text evidence="1 6">Removes the N-terminal methionine from nascent proteins. The N-terminal methionine is often cleaved when the second residue in the primary sequence is small and uncharged (Met-Ala-, Cys, Gly, Pro, Ser, Thr, or Val). Requires deformylation of the N(alpha)-formylated initiator methionine before it can be hydrolyzed.</text>
</comment>
<dbReference type="AlphaFoldDB" id="A0A0C2HF10"/>
<proteinExistence type="inferred from homology"/>
<evidence type="ECO:0000256" key="1">
    <source>
        <dbReference type="ARBA" id="ARBA00002521"/>
    </source>
</evidence>
<gene>
    <name evidence="6" type="primary">map</name>
    <name evidence="9" type="ORF">GFER_16485</name>
</gene>
<comment type="caution">
    <text evidence="9">The sequence shown here is derived from an EMBL/GenBank/DDBJ whole genome shotgun (WGS) entry which is preliminary data.</text>
</comment>
<dbReference type="CDD" id="cd01086">
    <property type="entry name" value="MetAP1"/>
    <property type="match status" value="1"/>
</dbReference>
<dbReference type="EMBL" id="JWJD01000010">
    <property type="protein sequence ID" value="KIH75556.1"/>
    <property type="molecule type" value="Genomic_DNA"/>
</dbReference>